<feature type="chain" id="PRO_5035819766" evidence="3">
    <location>
        <begin position="20"/>
        <end position="129"/>
    </location>
</feature>
<evidence type="ECO:0000256" key="3">
    <source>
        <dbReference type="SAM" id="SignalP"/>
    </source>
</evidence>
<dbReference type="SUPFAM" id="SSF54403">
    <property type="entry name" value="Cystatin/monellin"/>
    <property type="match status" value="1"/>
</dbReference>
<dbReference type="GO" id="GO:0005737">
    <property type="term" value="C:cytoplasm"/>
    <property type="evidence" value="ECO:0007669"/>
    <property type="project" value="TreeGrafter"/>
</dbReference>
<feature type="signal peptide" evidence="3">
    <location>
        <begin position="1"/>
        <end position="19"/>
    </location>
</feature>
<gene>
    <name evidence="5" type="primary">CytC</name>
</gene>
<name>A0A8T9VTK1_OPLFA</name>
<proteinExistence type="evidence at transcript level"/>
<evidence type="ECO:0000256" key="1">
    <source>
        <dbReference type="ARBA" id="ARBA00009403"/>
    </source>
</evidence>
<reference evidence="5" key="1">
    <citation type="submission" date="2020-12" db="EMBL/GenBank/DDBJ databases">
        <authorList>
            <person name="Elvitigala D.A.S."/>
            <person name="Premachandra H.A."/>
            <person name="Lee J."/>
        </authorList>
    </citation>
    <scope>NUCLEOTIDE SEQUENCE</scope>
</reference>
<feature type="domain" description="Cystatin" evidence="4">
    <location>
        <begin position="21"/>
        <end position="127"/>
    </location>
</feature>
<evidence type="ECO:0000256" key="2">
    <source>
        <dbReference type="ARBA" id="ARBA00023157"/>
    </source>
</evidence>
<dbReference type="InterPro" id="IPR018073">
    <property type="entry name" value="Prot_inh_cystat_CS"/>
</dbReference>
<dbReference type="PANTHER" id="PTHR46186:SF12">
    <property type="entry name" value="CYSTATIN C (AMYLOID ANGIOPATHY AND CEREBRAL HEMORRHAGE)-RELATED"/>
    <property type="match status" value="1"/>
</dbReference>
<dbReference type="GO" id="GO:0004869">
    <property type="term" value="F:cysteine-type endopeptidase inhibitor activity"/>
    <property type="evidence" value="ECO:0007669"/>
    <property type="project" value="InterPro"/>
</dbReference>
<dbReference type="PROSITE" id="PS00287">
    <property type="entry name" value="CYSTATIN"/>
    <property type="match status" value="1"/>
</dbReference>
<comment type="similarity">
    <text evidence="1">Belongs to the cystatin family.</text>
</comment>
<dbReference type="InterPro" id="IPR000010">
    <property type="entry name" value="Cystatin_dom"/>
</dbReference>
<dbReference type="AlphaFoldDB" id="A0A8T9VTK1"/>
<dbReference type="GO" id="GO:0005615">
    <property type="term" value="C:extracellular space"/>
    <property type="evidence" value="ECO:0007669"/>
    <property type="project" value="TreeGrafter"/>
</dbReference>
<dbReference type="CDD" id="cd00042">
    <property type="entry name" value="CY"/>
    <property type="match status" value="1"/>
</dbReference>
<dbReference type="GO" id="GO:0031982">
    <property type="term" value="C:vesicle"/>
    <property type="evidence" value="ECO:0007669"/>
    <property type="project" value="TreeGrafter"/>
</dbReference>
<keyword evidence="2" id="KW-1015">Disulfide bond</keyword>
<organism evidence="5">
    <name type="scientific">Oplegnathus fasciatus</name>
    <name type="common">Barred knifejaw</name>
    <name type="synonym">Scaradon fasciatus</name>
    <dbReference type="NCBI Taxonomy" id="163134"/>
    <lineage>
        <taxon>Eukaryota</taxon>
        <taxon>Metazoa</taxon>
        <taxon>Chordata</taxon>
        <taxon>Craniata</taxon>
        <taxon>Vertebrata</taxon>
        <taxon>Euteleostomi</taxon>
        <taxon>Actinopterygii</taxon>
        <taxon>Neopterygii</taxon>
        <taxon>Teleostei</taxon>
        <taxon>Neoteleostei</taxon>
        <taxon>Acanthomorphata</taxon>
        <taxon>Eupercaria</taxon>
        <taxon>Centrarchiformes</taxon>
        <taxon>Terapontoidei</taxon>
        <taxon>Oplegnathidae</taxon>
        <taxon>Oplegnathus</taxon>
    </lineage>
</organism>
<dbReference type="EMBL" id="MW367471">
    <property type="protein sequence ID" value="UPI48701.1"/>
    <property type="molecule type" value="mRNA"/>
</dbReference>
<keyword evidence="3" id="KW-0732">Signal</keyword>
<dbReference type="Gene3D" id="3.10.450.10">
    <property type="match status" value="1"/>
</dbReference>
<dbReference type="FunFam" id="3.10.450.10:FF:000004">
    <property type="entry name" value="Cystatin C"/>
    <property type="match status" value="1"/>
</dbReference>
<dbReference type="PROSITE" id="PS51257">
    <property type="entry name" value="PROKAR_LIPOPROTEIN"/>
    <property type="match status" value="1"/>
</dbReference>
<protein>
    <submittedName>
        <fullName evidence="5">Cystatin C</fullName>
    </submittedName>
</protein>
<dbReference type="InterPro" id="IPR046350">
    <property type="entry name" value="Cystatin_sf"/>
</dbReference>
<dbReference type="Pfam" id="PF00031">
    <property type="entry name" value="Cystatin"/>
    <property type="match status" value="1"/>
</dbReference>
<evidence type="ECO:0000259" key="4">
    <source>
        <dbReference type="SMART" id="SM00043"/>
    </source>
</evidence>
<sequence>MMWKIVLPLLAAGFAVGSCAMMVGGYRDADVNDEGVQNALNFAVVEHNRRSNDMFLSQVQEVVKVQKQVVAGINYSITLRMAKTPCRKGSANEVCAIHQDPELAQPYECTFTVWSRPWTSEIKLTKQIC</sequence>
<dbReference type="PANTHER" id="PTHR46186">
    <property type="entry name" value="CYSTATIN"/>
    <property type="match status" value="1"/>
</dbReference>
<evidence type="ECO:0000313" key="5">
    <source>
        <dbReference type="EMBL" id="UPI48701.1"/>
    </source>
</evidence>
<accession>A0A8T9VTK1</accession>
<dbReference type="SMART" id="SM00043">
    <property type="entry name" value="CY"/>
    <property type="match status" value="1"/>
</dbReference>